<dbReference type="Proteomes" id="UP000218334">
    <property type="component" value="Unassembled WGS sequence"/>
</dbReference>
<gene>
    <name evidence="1" type="ORF">ARMSODRAFT_954141</name>
</gene>
<reference evidence="2" key="1">
    <citation type="journal article" date="2017" name="Nat. Ecol. Evol.">
        <title>Genome expansion and lineage-specific genetic innovations in the forest pathogenic fungi Armillaria.</title>
        <authorList>
            <person name="Sipos G."/>
            <person name="Prasanna A.N."/>
            <person name="Walter M.C."/>
            <person name="O'Connor E."/>
            <person name="Balint B."/>
            <person name="Krizsan K."/>
            <person name="Kiss B."/>
            <person name="Hess J."/>
            <person name="Varga T."/>
            <person name="Slot J."/>
            <person name="Riley R."/>
            <person name="Boka B."/>
            <person name="Rigling D."/>
            <person name="Barry K."/>
            <person name="Lee J."/>
            <person name="Mihaltcheva S."/>
            <person name="LaButti K."/>
            <person name="Lipzen A."/>
            <person name="Waldron R."/>
            <person name="Moloney N.M."/>
            <person name="Sperisen C."/>
            <person name="Kredics L."/>
            <person name="Vagvoelgyi C."/>
            <person name="Patrignani A."/>
            <person name="Fitzpatrick D."/>
            <person name="Nagy I."/>
            <person name="Doyle S."/>
            <person name="Anderson J.B."/>
            <person name="Grigoriev I.V."/>
            <person name="Gueldener U."/>
            <person name="Muensterkoetter M."/>
            <person name="Nagy L.G."/>
        </authorList>
    </citation>
    <scope>NUCLEOTIDE SEQUENCE [LARGE SCALE GENOMIC DNA]</scope>
    <source>
        <strain evidence="2">28-4</strain>
    </source>
</reference>
<keyword evidence="2" id="KW-1185">Reference proteome</keyword>
<sequence>MREIQRSLDVGGSGLDVWRAEGEGISSSQLTRSIKNEGRENIIQWTRAEPKISRSSRMMARPMRLSDSHDIAGITPFSCATARLRRIF</sequence>
<organism evidence="1 2">
    <name type="scientific">Armillaria solidipes</name>
    <dbReference type="NCBI Taxonomy" id="1076256"/>
    <lineage>
        <taxon>Eukaryota</taxon>
        <taxon>Fungi</taxon>
        <taxon>Dikarya</taxon>
        <taxon>Basidiomycota</taxon>
        <taxon>Agaricomycotina</taxon>
        <taxon>Agaricomycetes</taxon>
        <taxon>Agaricomycetidae</taxon>
        <taxon>Agaricales</taxon>
        <taxon>Marasmiineae</taxon>
        <taxon>Physalacriaceae</taxon>
        <taxon>Armillaria</taxon>
    </lineage>
</organism>
<evidence type="ECO:0000313" key="1">
    <source>
        <dbReference type="EMBL" id="PBK72445.1"/>
    </source>
</evidence>
<dbReference type="AlphaFoldDB" id="A0A2H3BNI6"/>
<evidence type="ECO:0000313" key="2">
    <source>
        <dbReference type="Proteomes" id="UP000218334"/>
    </source>
</evidence>
<dbReference type="EMBL" id="KZ293422">
    <property type="protein sequence ID" value="PBK72445.1"/>
    <property type="molecule type" value="Genomic_DNA"/>
</dbReference>
<proteinExistence type="predicted"/>
<protein>
    <submittedName>
        <fullName evidence="1">Uncharacterized protein</fullName>
    </submittedName>
</protein>
<accession>A0A2H3BNI6</accession>
<name>A0A2H3BNI6_9AGAR</name>